<gene>
    <name evidence="2" type="ORF">WMY93_026139</name>
</gene>
<organism evidence="2 3">
    <name type="scientific">Mugilogobius chulae</name>
    <name type="common">yellowstripe goby</name>
    <dbReference type="NCBI Taxonomy" id="88201"/>
    <lineage>
        <taxon>Eukaryota</taxon>
        <taxon>Metazoa</taxon>
        <taxon>Chordata</taxon>
        <taxon>Craniata</taxon>
        <taxon>Vertebrata</taxon>
        <taxon>Euteleostomi</taxon>
        <taxon>Actinopterygii</taxon>
        <taxon>Neopterygii</taxon>
        <taxon>Teleostei</taxon>
        <taxon>Neoteleostei</taxon>
        <taxon>Acanthomorphata</taxon>
        <taxon>Gobiaria</taxon>
        <taxon>Gobiiformes</taxon>
        <taxon>Gobioidei</taxon>
        <taxon>Gobiidae</taxon>
        <taxon>Gobionellinae</taxon>
        <taxon>Mugilogobius</taxon>
    </lineage>
</organism>
<comment type="caution">
    <text evidence="2">The sequence shown here is derived from an EMBL/GenBank/DDBJ whole genome shotgun (WGS) entry which is preliminary data.</text>
</comment>
<dbReference type="AlphaFoldDB" id="A0AAW0N7K4"/>
<reference evidence="3" key="1">
    <citation type="submission" date="2024-04" db="EMBL/GenBank/DDBJ databases">
        <title>Salinicola lusitanus LLJ914,a marine bacterium isolated from the Okinawa Trough.</title>
        <authorList>
            <person name="Li J."/>
        </authorList>
    </citation>
    <scope>NUCLEOTIDE SEQUENCE [LARGE SCALE GENOMIC DNA]</scope>
</reference>
<sequence>MVSVRRSRKYCPSPNKLKFGEDHHEELVNDILQTLGGEAAHFVKKYGWRGYKKETKPDFLPLFEPEEWSLRRSGTLAEQPGVRATQTLHVSSPTVAPPPKDPMCETTPPHAQCLEPLDLIRCSQGFYQKSTLQCWVRFSARLPCCTYSALRSAMPPTDQSRVRLHGDAVKPLSVKSFSVKPRCVRQLFRNLSPELNTGPAPKVPPPTTPRREGLRSCRSHI</sequence>
<accession>A0AAW0N7K4</accession>
<name>A0AAW0N7K4_9GOBI</name>
<dbReference type="Proteomes" id="UP001460270">
    <property type="component" value="Unassembled WGS sequence"/>
</dbReference>
<evidence type="ECO:0000256" key="1">
    <source>
        <dbReference type="SAM" id="MobiDB-lite"/>
    </source>
</evidence>
<keyword evidence="3" id="KW-1185">Reference proteome</keyword>
<dbReference type="EMBL" id="JBBPFD010000019">
    <property type="protein sequence ID" value="KAK7886518.1"/>
    <property type="molecule type" value="Genomic_DNA"/>
</dbReference>
<feature type="region of interest" description="Disordered" evidence="1">
    <location>
        <begin position="194"/>
        <end position="221"/>
    </location>
</feature>
<evidence type="ECO:0000313" key="3">
    <source>
        <dbReference type="Proteomes" id="UP001460270"/>
    </source>
</evidence>
<proteinExistence type="predicted"/>
<evidence type="ECO:0000313" key="2">
    <source>
        <dbReference type="EMBL" id="KAK7886518.1"/>
    </source>
</evidence>
<protein>
    <submittedName>
        <fullName evidence="2">Uncharacterized protein</fullName>
    </submittedName>
</protein>